<dbReference type="AlphaFoldDB" id="A0A396I6R5"/>
<organism evidence="2">
    <name type="scientific">Medicago truncatula</name>
    <name type="common">Barrel medic</name>
    <name type="synonym">Medicago tribuloides</name>
    <dbReference type="NCBI Taxonomy" id="3880"/>
    <lineage>
        <taxon>Eukaryota</taxon>
        <taxon>Viridiplantae</taxon>
        <taxon>Streptophyta</taxon>
        <taxon>Embryophyta</taxon>
        <taxon>Tracheophyta</taxon>
        <taxon>Spermatophyta</taxon>
        <taxon>Magnoliopsida</taxon>
        <taxon>eudicotyledons</taxon>
        <taxon>Gunneridae</taxon>
        <taxon>Pentapetalae</taxon>
        <taxon>rosids</taxon>
        <taxon>fabids</taxon>
        <taxon>Fabales</taxon>
        <taxon>Fabaceae</taxon>
        <taxon>Papilionoideae</taxon>
        <taxon>50 kb inversion clade</taxon>
        <taxon>NPAAA clade</taxon>
        <taxon>Hologalegina</taxon>
        <taxon>IRL clade</taxon>
        <taxon>Trifolieae</taxon>
        <taxon>Medicago</taxon>
    </lineage>
</organism>
<keyword evidence="1" id="KW-0472">Membrane</keyword>
<dbReference type="EMBL" id="PSQE01000004">
    <property type="protein sequence ID" value="RHN60508.1"/>
    <property type="molecule type" value="Genomic_DNA"/>
</dbReference>
<dbReference type="Proteomes" id="UP000265566">
    <property type="component" value="Chromosome 4"/>
</dbReference>
<comment type="caution">
    <text evidence="2">The sequence shown here is derived from an EMBL/GenBank/DDBJ whole genome shotgun (WGS) entry which is preliminary data.</text>
</comment>
<evidence type="ECO:0008006" key="3">
    <source>
        <dbReference type="Google" id="ProtNLM"/>
    </source>
</evidence>
<dbReference type="Gramene" id="rna22829">
    <property type="protein sequence ID" value="RHN60508.1"/>
    <property type="gene ID" value="gene22829"/>
</dbReference>
<accession>A0A396I6R5</accession>
<feature type="transmembrane region" description="Helical" evidence="1">
    <location>
        <begin position="15"/>
        <end position="36"/>
    </location>
</feature>
<sequence length="183" mass="21543">MSLVRTLHFYHNPTLIFVHIYFFTFTRFLLFCFVVLMKDKWIVVKDGKEQLELVIVDYKVVIPTTYKALYDQILNENNTCTLNDYQIGANDLLFKAYDHKYRLKWTSGTTSINVNVHDILNPLLKFKPFSEIIYEKWRVDLLVHVIGVVQDMSYCQLHEGIGKKLQVNFTLRDLSVITLNCTP</sequence>
<keyword evidence="1" id="KW-1133">Transmembrane helix</keyword>
<name>A0A396I6R5_MEDTR</name>
<keyword evidence="1" id="KW-0812">Transmembrane</keyword>
<reference evidence="2" key="1">
    <citation type="journal article" date="2018" name="Nat. Plants">
        <title>Whole-genome landscape of Medicago truncatula symbiotic genes.</title>
        <authorList>
            <person name="Pecrix Y."/>
            <person name="Gamas P."/>
            <person name="Carrere S."/>
        </authorList>
    </citation>
    <scope>NUCLEOTIDE SEQUENCE</scope>
    <source>
        <tissue evidence="2">Leaves</tissue>
    </source>
</reference>
<gene>
    <name evidence="2" type="ORF">MtrunA17_Chr4g0026601</name>
</gene>
<protein>
    <recommendedName>
        <fullName evidence="3">Nucleic acid-binding protein</fullName>
    </recommendedName>
</protein>
<evidence type="ECO:0000256" key="1">
    <source>
        <dbReference type="SAM" id="Phobius"/>
    </source>
</evidence>
<evidence type="ECO:0000313" key="2">
    <source>
        <dbReference type="EMBL" id="RHN60508.1"/>
    </source>
</evidence>
<proteinExistence type="predicted"/>